<evidence type="ECO:0000313" key="1">
    <source>
        <dbReference type="EMBL" id="VEN36091.1"/>
    </source>
</evidence>
<dbReference type="Proteomes" id="UP000410492">
    <property type="component" value="Unassembled WGS sequence"/>
</dbReference>
<evidence type="ECO:0000313" key="2">
    <source>
        <dbReference type="Proteomes" id="UP000410492"/>
    </source>
</evidence>
<proteinExistence type="predicted"/>
<accession>A0A653BKG0</accession>
<evidence type="ECO:0008006" key="3">
    <source>
        <dbReference type="Google" id="ProtNLM"/>
    </source>
</evidence>
<gene>
    <name evidence="1" type="ORF">CALMAC_LOCUS1808</name>
</gene>
<feature type="non-terminal residue" evidence="1">
    <location>
        <position position="200"/>
    </location>
</feature>
<dbReference type="PANTHER" id="PTHR47526:SF3">
    <property type="entry name" value="PHD-TYPE DOMAIN-CONTAINING PROTEIN"/>
    <property type="match status" value="1"/>
</dbReference>
<dbReference type="PANTHER" id="PTHR47526">
    <property type="entry name" value="ATP-DEPENDENT DNA HELICASE"/>
    <property type="match status" value="1"/>
</dbReference>
<dbReference type="EMBL" id="CAACVG010002148">
    <property type="protein sequence ID" value="VEN36091.1"/>
    <property type="molecule type" value="Genomic_DNA"/>
</dbReference>
<sequence>MKAHKSLQAYKYYESGFVMAAGTTVINDFYVVVKKVKHSFRGNLKPLHVWCLIAKDGSVSTAHCTCMAGNSEVCSRIGAVLFAAEKANGKKEDQQEGASCTDVLAEWPRPNLSTPVPIVPIHDMNWGTSSVKQKNQNIPAVTDAELVNMLQDMSDLGYSSVLHRTVEPFATKIRKEAQEIMPSILDLFSEQNTNKNYLEL</sequence>
<dbReference type="AlphaFoldDB" id="A0A653BKG0"/>
<dbReference type="OrthoDB" id="6757988at2759"/>
<reference evidence="1 2" key="1">
    <citation type="submission" date="2019-01" db="EMBL/GenBank/DDBJ databases">
        <authorList>
            <person name="Sayadi A."/>
        </authorList>
    </citation>
    <scope>NUCLEOTIDE SEQUENCE [LARGE SCALE GENOMIC DNA]</scope>
</reference>
<name>A0A653BKG0_CALMS</name>
<protein>
    <recommendedName>
        <fullName evidence="3">SWIM-type domain-containing protein</fullName>
    </recommendedName>
</protein>
<organism evidence="1 2">
    <name type="scientific">Callosobruchus maculatus</name>
    <name type="common">Southern cowpea weevil</name>
    <name type="synonym">Pulse bruchid</name>
    <dbReference type="NCBI Taxonomy" id="64391"/>
    <lineage>
        <taxon>Eukaryota</taxon>
        <taxon>Metazoa</taxon>
        <taxon>Ecdysozoa</taxon>
        <taxon>Arthropoda</taxon>
        <taxon>Hexapoda</taxon>
        <taxon>Insecta</taxon>
        <taxon>Pterygota</taxon>
        <taxon>Neoptera</taxon>
        <taxon>Endopterygota</taxon>
        <taxon>Coleoptera</taxon>
        <taxon>Polyphaga</taxon>
        <taxon>Cucujiformia</taxon>
        <taxon>Chrysomeloidea</taxon>
        <taxon>Chrysomelidae</taxon>
        <taxon>Bruchinae</taxon>
        <taxon>Bruchini</taxon>
        <taxon>Callosobruchus</taxon>
    </lineage>
</organism>
<keyword evidence="2" id="KW-1185">Reference proteome</keyword>